<protein>
    <submittedName>
        <fullName evidence="2">Uncharacterized protein</fullName>
    </submittedName>
</protein>
<reference evidence="2" key="1">
    <citation type="submission" date="2021-12" db="EMBL/GenBank/DDBJ databases">
        <authorList>
            <person name="Zaccaron A."/>
            <person name="Stergiopoulos I."/>
        </authorList>
    </citation>
    <scope>NUCLEOTIDE SEQUENCE</scope>
    <source>
        <strain evidence="2">Race5_Kim</strain>
    </source>
</reference>
<dbReference type="RefSeq" id="XP_047761552.1">
    <property type="nucleotide sequence ID" value="XM_047905732.1"/>
</dbReference>
<proteinExistence type="predicted"/>
<dbReference type="Proteomes" id="UP000756132">
    <property type="component" value="Chromosome 5"/>
</dbReference>
<organism evidence="2 3">
    <name type="scientific">Passalora fulva</name>
    <name type="common">Tomato leaf mold</name>
    <name type="synonym">Cladosporium fulvum</name>
    <dbReference type="NCBI Taxonomy" id="5499"/>
    <lineage>
        <taxon>Eukaryota</taxon>
        <taxon>Fungi</taxon>
        <taxon>Dikarya</taxon>
        <taxon>Ascomycota</taxon>
        <taxon>Pezizomycotina</taxon>
        <taxon>Dothideomycetes</taxon>
        <taxon>Dothideomycetidae</taxon>
        <taxon>Mycosphaerellales</taxon>
        <taxon>Mycosphaerellaceae</taxon>
        <taxon>Fulvia</taxon>
    </lineage>
</organism>
<evidence type="ECO:0000313" key="2">
    <source>
        <dbReference type="EMBL" id="UJO17186.1"/>
    </source>
</evidence>
<feature type="compositionally biased region" description="Acidic residues" evidence="1">
    <location>
        <begin position="42"/>
        <end position="64"/>
    </location>
</feature>
<keyword evidence="3" id="KW-1185">Reference proteome</keyword>
<dbReference type="EMBL" id="CP090167">
    <property type="protein sequence ID" value="UJO17186.1"/>
    <property type="molecule type" value="Genomic_DNA"/>
</dbReference>
<evidence type="ECO:0000313" key="3">
    <source>
        <dbReference type="Proteomes" id="UP000756132"/>
    </source>
</evidence>
<sequence length="92" mass="10575">MWYRLDRRRKKRNTEVLGDRMRDDEPDAGPTRRPVTAAQQDSDSEDGSEAEYGSDFEIPDFTPDDENKPPPHQPGQHPMLSMPAVDESRHDP</sequence>
<dbReference type="KEGG" id="ffu:CLAFUR5_06584"/>
<accession>A0A9Q8LGW2</accession>
<name>A0A9Q8LGW2_PASFU</name>
<evidence type="ECO:0000256" key="1">
    <source>
        <dbReference type="SAM" id="MobiDB-lite"/>
    </source>
</evidence>
<dbReference type="GeneID" id="71986462"/>
<feature type="region of interest" description="Disordered" evidence="1">
    <location>
        <begin position="1"/>
        <end position="92"/>
    </location>
</feature>
<dbReference type="AlphaFoldDB" id="A0A9Q8LGW2"/>
<feature type="compositionally biased region" description="Basic and acidic residues" evidence="1">
    <location>
        <begin position="13"/>
        <end position="23"/>
    </location>
</feature>
<reference evidence="2" key="2">
    <citation type="journal article" date="2022" name="Microb. Genom.">
        <title>A chromosome-scale genome assembly of the tomato pathogen Cladosporium fulvum reveals a compartmentalized genome architecture and the presence of a dispensable chromosome.</title>
        <authorList>
            <person name="Zaccaron A.Z."/>
            <person name="Chen L.H."/>
            <person name="Samaras A."/>
            <person name="Stergiopoulos I."/>
        </authorList>
    </citation>
    <scope>NUCLEOTIDE SEQUENCE</scope>
    <source>
        <strain evidence="2">Race5_Kim</strain>
    </source>
</reference>
<feature type="compositionally biased region" description="Basic residues" evidence="1">
    <location>
        <begin position="1"/>
        <end position="12"/>
    </location>
</feature>
<gene>
    <name evidence="2" type="ORF">CLAFUR5_06584</name>
</gene>